<evidence type="ECO:0000313" key="2">
    <source>
        <dbReference type="Proteomes" id="UP000824076"/>
    </source>
</evidence>
<sequence length="178" mass="20408">VEYTAISTDWGSVEYHIDYKIRFQDNPVQKNYYFLTVGAVDDWDVGMVFIDYVDPVFEMQNQDMAETIAGDGALENSWGMTFDDTLINGMDYEMTVKEEVQFLTEGVSVLREIRLYSVSEDYYKYLRSVLKDKSREDSALGDLGFYEPVEIFSNVKGGVGILGAQCCARRLVEICRQE</sequence>
<accession>A0A9D1INM0</accession>
<protein>
    <submittedName>
        <fullName evidence="1">DUF4249 family protein</fullName>
    </submittedName>
</protein>
<name>A0A9D1INM0_9BACT</name>
<dbReference type="AlphaFoldDB" id="A0A9D1INM0"/>
<comment type="caution">
    <text evidence="1">The sequence shown here is derived from an EMBL/GenBank/DDBJ whole genome shotgun (WGS) entry which is preliminary data.</text>
</comment>
<organism evidence="1 2">
    <name type="scientific">Candidatus Limisoma intestinavium</name>
    <dbReference type="NCBI Taxonomy" id="2840856"/>
    <lineage>
        <taxon>Bacteria</taxon>
        <taxon>Pseudomonadati</taxon>
        <taxon>Bacteroidota</taxon>
        <taxon>Bacteroidia</taxon>
        <taxon>Bacteroidales</taxon>
        <taxon>Candidatus Limisoma</taxon>
    </lineage>
</organism>
<dbReference type="Proteomes" id="UP000824076">
    <property type="component" value="Unassembled WGS sequence"/>
</dbReference>
<reference evidence="1" key="2">
    <citation type="journal article" date="2021" name="PeerJ">
        <title>Extensive microbial diversity within the chicken gut microbiome revealed by metagenomics and culture.</title>
        <authorList>
            <person name="Gilroy R."/>
            <person name="Ravi A."/>
            <person name="Getino M."/>
            <person name="Pursley I."/>
            <person name="Horton D.L."/>
            <person name="Alikhan N.F."/>
            <person name="Baker D."/>
            <person name="Gharbi K."/>
            <person name="Hall N."/>
            <person name="Watson M."/>
            <person name="Adriaenssens E.M."/>
            <person name="Foster-Nyarko E."/>
            <person name="Jarju S."/>
            <person name="Secka A."/>
            <person name="Antonio M."/>
            <person name="Oren A."/>
            <person name="Chaudhuri R.R."/>
            <person name="La Ragione R."/>
            <person name="Hildebrand F."/>
            <person name="Pallen M.J."/>
        </authorList>
    </citation>
    <scope>NUCLEOTIDE SEQUENCE</scope>
    <source>
        <strain evidence="1">17073</strain>
    </source>
</reference>
<dbReference type="EMBL" id="DVMS01000196">
    <property type="protein sequence ID" value="HIU39382.1"/>
    <property type="molecule type" value="Genomic_DNA"/>
</dbReference>
<evidence type="ECO:0000313" key="1">
    <source>
        <dbReference type="EMBL" id="HIU39382.1"/>
    </source>
</evidence>
<dbReference type="Pfam" id="PF14054">
    <property type="entry name" value="DUF4249"/>
    <property type="match status" value="1"/>
</dbReference>
<gene>
    <name evidence="1" type="ORF">IAD18_06940</name>
</gene>
<proteinExistence type="predicted"/>
<reference evidence="1" key="1">
    <citation type="submission" date="2020-10" db="EMBL/GenBank/DDBJ databases">
        <authorList>
            <person name="Gilroy R."/>
        </authorList>
    </citation>
    <scope>NUCLEOTIDE SEQUENCE</scope>
    <source>
        <strain evidence="1">17073</strain>
    </source>
</reference>
<dbReference type="InterPro" id="IPR025345">
    <property type="entry name" value="DUF4249"/>
</dbReference>
<feature type="non-terminal residue" evidence="1">
    <location>
        <position position="1"/>
    </location>
</feature>